<reference evidence="1" key="1">
    <citation type="journal article" date="2014" name="Nat. Genet.">
        <title>Genome and transcriptome of the porcine whipworm Trichuris suis.</title>
        <authorList>
            <person name="Jex A.R."/>
            <person name="Nejsum P."/>
            <person name="Schwarz E.M."/>
            <person name="Hu L."/>
            <person name="Young N.D."/>
            <person name="Hall R.S."/>
            <person name="Korhonen P.K."/>
            <person name="Liao S."/>
            <person name="Thamsborg S."/>
            <person name="Xia J."/>
            <person name="Xu P."/>
            <person name="Wang S."/>
            <person name="Scheerlinck J.P."/>
            <person name="Hofmann A."/>
            <person name="Sternberg P.W."/>
            <person name="Wang J."/>
            <person name="Gasser R.B."/>
        </authorList>
    </citation>
    <scope>NUCLEOTIDE SEQUENCE [LARGE SCALE GENOMIC DNA]</scope>
    <source>
        <strain evidence="1">DCEP-RM93F</strain>
    </source>
</reference>
<evidence type="ECO:0000313" key="1">
    <source>
        <dbReference type="EMBL" id="KFD65911.1"/>
    </source>
</evidence>
<dbReference type="EMBL" id="KL367530">
    <property type="protein sequence ID" value="KFD65911.1"/>
    <property type="molecule type" value="Genomic_DNA"/>
</dbReference>
<organism evidence="1">
    <name type="scientific">Trichuris suis</name>
    <name type="common">pig whipworm</name>
    <dbReference type="NCBI Taxonomy" id="68888"/>
    <lineage>
        <taxon>Eukaryota</taxon>
        <taxon>Metazoa</taxon>
        <taxon>Ecdysozoa</taxon>
        <taxon>Nematoda</taxon>
        <taxon>Enoplea</taxon>
        <taxon>Dorylaimia</taxon>
        <taxon>Trichinellida</taxon>
        <taxon>Trichuridae</taxon>
        <taxon>Trichuris</taxon>
    </lineage>
</organism>
<dbReference type="AlphaFoldDB" id="A0A085N8W5"/>
<sequence length="117" mass="13467">MDTTLNPVNISCVATFPIRTTTTQRTTTYLYMKLIPGQCTQKRSLTSSLDLRLRDDVSHPMYVRSGEYRRTAKALNLPGRESNPGRPRDRREYSTILPRTVVREYTANSAKRTLPFQ</sequence>
<accession>A0A085N8W5</accession>
<name>A0A085N8W5_9BILA</name>
<gene>
    <name evidence="1" type="ORF">M514_03932</name>
</gene>
<proteinExistence type="predicted"/>
<dbReference type="Proteomes" id="UP000030758">
    <property type="component" value="Unassembled WGS sequence"/>
</dbReference>
<protein>
    <submittedName>
        <fullName evidence="1">Uncharacterized protein</fullName>
    </submittedName>
</protein>